<keyword evidence="1" id="KW-1133">Transmembrane helix</keyword>
<feature type="transmembrane region" description="Helical" evidence="1">
    <location>
        <begin position="52"/>
        <end position="78"/>
    </location>
</feature>
<feature type="transmembrane region" description="Helical" evidence="1">
    <location>
        <begin position="90"/>
        <end position="110"/>
    </location>
</feature>
<dbReference type="RefSeq" id="WP_379737368.1">
    <property type="nucleotide sequence ID" value="NZ_JBHRVV010000001.1"/>
</dbReference>
<sequence>MLLVAALTGPVYYLIAVFTMPVGLGLLMLVFDKPVLAMYPLLFAGQEYSRDVVSYALDTRVSFPLTLLQWVLIAWLYSRKAPDVSRPMQVGVALLVALLVGLAFFVLFYATGIRIVSPMRWHM</sequence>
<gene>
    <name evidence="2" type="ORF">ACFOPH_22645</name>
</gene>
<name>A0ABV7PS03_9BURK</name>
<keyword evidence="1" id="KW-0812">Transmembrane</keyword>
<accession>A0ABV7PS03</accession>
<protein>
    <submittedName>
        <fullName evidence="2">Uncharacterized protein</fullName>
    </submittedName>
</protein>
<reference evidence="3" key="1">
    <citation type="journal article" date="2019" name="Int. J. Syst. Evol. Microbiol.">
        <title>The Global Catalogue of Microorganisms (GCM) 10K type strain sequencing project: providing services to taxonomists for standard genome sequencing and annotation.</title>
        <authorList>
            <consortium name="The Broad Institute Genomics Platform"/>
            <consortium name="The Broad Institute Genome Sequencing Center for Infectious Disease"/>
            <person name="Wu L."/>
            <person name="Ma J."/>
        </authorList>
    </citation>
    <scope>NUCLEOTIDE SEQUENCE [LARGE SCALE GENOMIC DNA]</scope>
    <source>
        <strain evidence="3">CCM 7480</strain>
    </source>
</reference>
<proteinExistence type="predicted"/>
<comment type="caution">
    <text evidence="2">The sequence shown here is derived from an EMBL/GenBank/DDBJ whole genome shotgun (WGS) entry which is preliminary data.</text>
</comment>
<organism evidence="2 3">
    <name type="scientific">Massilia haematophila</name>
    <dbReference type="NCBI Taxonomy" id="457923"/>
    <lineage>
        <taxon>Bacteria</taxon>
        <taxon>Pseudomonadati</taxon>
        <taxon>Pseudomonadota</taxon>
        <taxon>Betaproteobacteria</taxon>
        <taxon>Burkholderiales</taxon>
        <taxon>Oxalobacteraceae</taxon>
        <taxon>Telluria group</taxon>
        <taxon>Massilia</taxon>
    </lineage>
</organism>
<dbReference type="Proteomes" id="UP001595665">
    <property type="component" value="Unassembled WGS sequence"/>
</dbReference>
<keyword evidence="3" id="KW-1185">Reference proteome</keyword>
<dbReference type="EMBL" id="JBHRVV010000001">
    <property type="protein sequence ID" value="MFC3461008.1"/>
    <property type="molecule type" value="Genomic_DNA"/>
</dbReference>
<evidence type="ECO:0000313" key="2">
    <source>
        <dbReference type="EMBL" id="MFC3461008.1"/>
    </source>
</evidence>
<keyword evidence="1" id="KW-0472">Membrane</keyword>
<feature type="transmembrane region" description="Helical" evidence="1">
    <location>
        <begin position="12"/>
        <end position="31"/>
    </location>
</feature>
<evidence type="ECO:0000313" key="3">
    <source>
        <dbReference type="Proteomes" id="UP001595665"/>
    </source>
</evidence>
<evidence type="ECO:0000256" key="1">
    <source>
        <dbReference type="SAM" id="Phobius"/>
    </source>
</evidence>